<evidence type="ECO:0000313" key="2">
    <source>
        <dbReference type="Proteomes" id="UP000238916"/>
    </source>
</evidence>
<dbReference type="AlphaFoldDB" id="A0A2U3LLH3"/>
<proteinExistence type="predicted"/>
<dbReference type="Proteomes" id="UP000238916">
    <property type="component" value="Unassembled WGS sequence"/>
</dbReference>
<sequence>MSPLQSRYVSATVATNTTGFGRNLDNKPILINKNIFVVSKQVGVKECKLR</sequence>
<gene>
    <name evidence="1" type="ORF">SBF1_610004</name>
</gene>
<evidence type="ECO:0000313" key="1">
    <source>
        <dbReference type="EMBL" id="SPF52710.1"/>
    </source>
</evidence>
<protein>
    <submittedName>
        <fullName evidence="1">Uncharacterized protein</fullName>
    </submittedName>
</protein>
<organism evidence="1 2">
    <name type="scientific">Candidatus Desulfosporosinus infrequens</name>
    <dbReference type="NCBI Taxonomy" id="2043169"/>
    <lineage>
        <taxon>Bacteria</taxon>
        <taxon>Bacillati</taxon>
        <taxon>Bacillota</taxon>
        <taxon>Clostridia</taxon>
        <taxon>Eubacteriales</taxon>
        <taxon>Desulfitobacteriaceae</taxon>
        <taxon>Desulfosporosinus</taxon>
    </lineage>
</organism>
<reference evidence="2" key="1">
    <citation type="submission" date="2018-02" db="EMBL/GenBank/DDBJ databases">
        <authorList>
            <person name="Hausmann B."/>
        </authorList>
    </citation>
    <scope>NUCLEOTIDE SEQUENCE [LARGE SCALE GENOMIC DNA]</scope>
    <source>
        <strain evidence="2">Peat soil MAG SbF1</strain>
    </source>
</reference>
<dbReference type="EMBL" id="OMOF01000568">
    <property type="protein sequence ID" value="SPF52710.1"/>
    <property type="molecule type" value="Genomic_DNA"/>
</dbReference>
<accession>A0A2U3LLH3</accession>
<name>A0A2U3LLH3_9FIRM</name>